<dbReference type="EMBL" id="CP065959">
    <property type="protein sequence ID" value="QQC93127.1"/>
    <property type="molecule type" value="Genomic_DNA"/>
</dbReference>
<dbReference type="CDD" id="cd17504">
    <property type="entry name" value="MFS_MMR_MDR_like"/>
    <property type="match status" value="1"/>
</dbReference>
<dbReference type="InterPro" id="IPR036259">
    <property type="entry name" value="MFS_trans_sf"/>
</dbReference>
<feature type="transmembrane region" description="Helical" evidence="7">
    <location>
        <begin position="281"/>
        <end position="303"/>
    </location>
</feature>
<proteinExistence type="predicted"/>
<feature type="transmembrane region" description="Helical" evidence="7">
    <location>
        <begin position="180"/>
        <end position="200"/>
    </location>
</feature>
<feature type="transmembrane region" description="Helical" evidence="7">
    <location>
        <begin position="352"/>
        <end position="372"/>
    </location>
</feature>
<feature type="transmembrane region" description="Helical" evidence="7">
    <location>
        <begin position="417"/>
        <end position="437"/>
    </location>
</feature>
<evidence type="ECO:0000256" key="7">
    <source>
        <dbReference type="SAM" id="Phobius"/>
    </source>
</evidence>
<evidence type="ECO:0000313" key="10">
    <source>
        <dbReference type="Proteomes" id="UP000596130"/>
    </source>
</evidence>
<name>A0A7T4PMP2_9ACTN</name>
<dbReference type="Proteomes" id="UP000596130">
    <property type="component" value="Chromosome"/>
</dbReference>
<keyword evidence="6" id="KW-0046">Antibiotic resistance</keyword>
<evidence type="ECO:0000313" key="9">
    <source>
        <dbReference type="EMBL" id="QQC93127.1"/>
    </source>
</evidence>
<gene>
    <name evidence="9" type="ORF">I8755_35910</name>
</gene>
<keyword evidence="4 7" id="KW-1133">Transmembrane helix</keyword>
<dbReference type="PANTHER" id="PTHR42718:SF9">
    <property type="entry name" value="MAJOR FACILITATOR SUPERFAMILY MULTIDRUG TRANSPORTER MFSC"/>
    <property type="match status" value="1"/>
</dbReference>
<evidence type="ECO:0000256" key="3">
    <source>
        <dbReference type="ARBA" id="ARBA00022692"/>
    </source>
</evidence>
<keyword evidence="3 7" id="KW-0812">Transmembrane</keyword>
<keyword evidence="2" id="KW-0813">Transport</keyword>
<feature type="transmembrane region" description="Helical" evidence="7">
    <location>
        <begin position="378"/>
        <end position="405"/>
    </location>
</feature>
<dbReference type="PROSITE" id="PS50850">
    <property type="entry name" value="MFS"/>
    <property type="match status" value="1"/>
</dbReference>
<dbReference type="GO" id="GO:0022857">
    <property type="term" value="F:transmembrane transporter activity"/>
    <property type="evidence" value="ECO:0007669"/>
    <property type="project" value="InterPro"/>
</dbReference>
<feature type="transmembrane region" description="Helical" evidence="7">
    <location>
        <begin position="115"/>
        <end position="136"/>
    </location>
</feature>
<dbReference type="PANTHER" id="PTHR42718">
    <property type="entry name" value="MAJOR FACILITATOR SUPERFAMILY MULTIDRUG TRANSPORTER MFSC"/>
    <property type="match status" value="1"/>
</dbReference>
<evidence type="ECO:0000256" key="6">
    <source>
        <dbReference type="ARBA" id="ARBA00023251"/>
    </source>
</evidence>
<dbReference type="GO" id="GO:0005886">
    <property type="term" value="C:plasma membrane"/>
    <property type="evidence" value="ECO:0007669"/>
    <property type="project" value="UniProtKB-SubCell"/>
</dbReference>
<evidence type="ECO:0000259" key="8">
    <source>
        <dbReference type="PROSITE" id="PS50850"/>
    </source>
</evidence>
<feature type="transmembrane region" description="Helical" evidence="7">
    <location>
        <begin position="449"/>
        <end position="472"/>
    </location>
</feature>
<keyword evidence="5 7" id="KW-0472">Membrane</keyword>
<evidence type="ECO:0000256" key="4">
    <source>
        <dbReference type="ARBA" id="ARBA00022989"/>
    </source>
</evidence>
<dbReference type="GO" id="GO:0046677">
    <property type="term" value="P:response to antibiotic"/>
    <property type="evidence" value="ECO:0007669"/>
    <property type="project" value="UniProtKB-KW"/>
</dbReference>
<feature type="transmembrane region" description="Helical" evidence="7">
    <location>
        <begin position="242"/>
        <end position="260"/>
    </location>
</feature>
<evidence type="ECO:0000256" key="1">
    <source>
        <dbReference type="ARBA" id="ARBA00004651"/>
    </source>
</evidence>
<feature type="transmembrane region" description="Helical" evidence="7">
    <location>
        <begin position="212"/>
        <end position="230"/>
    </location>
</feature>
<feature type="transmembrane region" description="Helical" evidence="7">
    <location>
        <begin position="148"/>
        <end position="168"/>
    </location>
</feature>
<feature type="domain" description="Major facilitator superfamily (MFS) profile" evidence="8">
    <location>
        <begin position="25"/>
        <end position="476"/>
    </location>
</feature>
<feature type="transmembrane region" description="Helical" evidence="7">
    <location>
        <begin position="22"/>
        <end position="42"/>
    </location>
</feature>
<dbReference type="SUPFAM" id="SSF103473">
    <property type="entry name" value="MFS general substrate transporter"/>
    <property type="match status" value="1"/>
</dbReference>
<evidence type="ECO:0000256" key="2">
    <source>
        <dbReference type="ARBA" id="ARBA00022448"/>
    </source>
</evidence>
<comment type="subcellular location">
    <subcellularLocation>
        <location evidence="1">Cell membrane</location>
        <topology evidence="1">Multi-pass membrane protein</topology>
    </subcellularLocation>
</comment>
<organism evidence="9 10">
    <name type="scientific">Streptomyces alfalfae</name>
    <dbReference type="NCBI Taxonomy" id="1642299"/>
    <lineage>
        <taxon>Bacteria</taxon>
        <taxon>Bacillati</taxon>
        <taxon>Actinomycetota</taxon>
        <taxon>Actinomycetes</taxon>
        <taxon>Kitasatosporales</taxon>
        <taxon>Streptomycetaceae</taxon>
        <taxon>Streptomyces</taxon>
    </lineage>
</organism>
<dbReference type="Gene3D" id="1.20.1250.20">
    <property type="entry name" value="MFS general substrate transporter like domains"/>
    <property type="match status" value="2"/>
</dbReference>
<dbReference type="InterPro" id="IPR011701">
    <property type="entry name" value="MFS"/>
</dbReference>
<reference evidence="9 10" key="1">
    <citation type="submission" date="2020-12" db="EMBL/GenBank/DDBJ databases">
        <title>Identification and biosynthesis of polyene macrolides produced by Streptomyces alfalfae Men-myco-93-63.</title>
        <authorList>
            <person name="Liu D."/>
            <person name="Li Y."/>
            <person name="Liu L."/>
            <person name="Han X."/>
            <person name="Shen F."/>
        </authorList>
    </citation>
    <scope>NUCLEOTIDE SEQUENCE [LARGE SCALE GENOMIC DNA]</scope>
    <source>
        <strain evidence="9 10">Men-myco-93-63</strain>
    </source>
</reference>
<dbReference type="Pfam" id="PF07690">
    <property type="entry name" value="MFS_1"/>
    <property type="match status" value="1"/>
</dbReference>
<dbReference type="AlphaFoldDB" id="A0A7T4PMP2"/>
<feature type="transmembrane region" description="Helical" evidence="7">
    <location>
        <begin position="323"/>
        <end position="340"/>
    </location>
</feature>
<feature type="transmembrane region" description="Helical" evidence="7">
    <location>
        <begin position="91"/>
        <end position="109"/>
    </location>
</feature>
<dbReference type="RefSeq" id="WP_198504660.1">
    <property type="nucleotide sequence ID" value="NZ_CP065959.1"/>
</dbReference>
<sequence>MNAVTEPAAAPGGARGSRPVRVGVLVTALLAACFAFQLNASMLSPALKNIEDSLGATSAEVGLTQTAFFTSAALFSLFLPRLGDLIGRRKVLAGMLALMVVGCVVAALAESVPMLFAGRVIQGVSGPTVPLCLIMLRNEVREPKRYGTLLGVITAVNGGIAGVDSLAGGYLADHHGFQSVFWAMAGVAALATLLVAALTPESRAADTADRRMDWPGVTLLVVSVGAALIALNEAGKLGAANWPLVIGLFAVTAVAFALFWRTEDRSSHPLVATHHLRRRSTWALLLTTVLTMTGVFAVMNGMIPAFAQDARAGFGMSAEQSAWWTLTPYALAGLAMGPLAGRMAATYGYGRVLRLGLIGSAVTVALMLLTLHGDSRPLLLAASVLIGVTYAGVGNIVLNGLGIVLSPKENPGCLPGLNAGAFNLGAGLSFAVLYAVQTAAAPADKTSTAGYSAGMIAGVVLIAAAFATSFLIPKPVEAEATE</sequence>
<dbReference type="InterPro" id="IPR020846">
    <property type="entry name" value="MFS_dom"/>
</dbReference>
<evidence type="ECO:0000256" key="5">
    <source>
        <dbReference type="ARBA" id="ARBA00023136"/>
    </source>
</evidence>
<feature type="transmembrane region" description="Helical" evidence="7">
    <location>
        <begin position="62"/>
        <end position="79"/>
    </location>
</feature>
<protein>
    <submittedName>
        <fullName evidence="9">MFS transporter</fullName>
    </submittedName>
</protein>
<accession>A0A7T4PMP2</accession>